<reference evidence="7 8" key="1">
    <citation type="submission" date="2023-08" db="EMBL/GenBank/DDBJ databases">
        <title>Implementing the SeqCode for naming new Mesorhizobium species isolated from Vachellia karroo root nodules.</title>
        <authorList>
            <person name="Van Lill M."/>
        </authorList>
    </citation>
    <scope>NUCLEOTIDE SEQUENCE [LARGE SCALE GENOMIC DNA]</scope>
    <source>
        <strain evidence="7 8">VK22B</strain>
    </source>
</reference>
<feature type="signal peptide" evidence="5">
    <location>
        <begin position="1"/>
        <end position="29"/>
    </location>
</feature>
<comment type="similarity">
    <text evidence="1">Belongs to the metallo-beta-lactamase superfamily.</text>
</comment>
<dbReference type="InterPro" id="IPR006311">
    <property type="entry name" value="TAT_signal"/>
</dbReference>
<keyword evidence="8" id="KW-1185">Reference proteome</keyword>
<dbReference type="PANTHER" id="PTHR42978:SF6">
    <property type="entry name" value="QUORUM-QUENCHING LACTONASE YTNP-RELATED"/>
    <property type="match status" value="1"/>
</dbReference>
<evidence type="ECO:0000256" key="2">
    <source>
        <dbReference type="ARBA" id="ARBA00022723"/>
    </source>
</evidence>
<proteinExistence type="inferred from homology"/>
<evidence type="ECO:0000256" key="1">
    <source>
        <dbReference type="ARBA" id="ARBA00007749"/>
    </source>
</evidence>
<evidence type="ECO:0000256" key="4">
    <source>
        <dbReference type="ARBA" id="ARBA00022833"/>
    </source>
</evidence>
<dbReference type="SUPFAM" id="SSF56281">
    <property type="entry name" value="Metallo-hydrolase/oxidoreductase"/>
    <property type="match status" value="1"/>
</dbReference>
<keyword evidence="4" id="KW-0862">Zinc</keyword>
<evidence type="ECO:0000313" key="7">
    <source>
        <dbReference type="EMBL" id="MDX8496407.1"/>
    </source>
</evidence>
<evidence type="ECO:0000259" key="6">
    <source>
        <dbReference type="SMART" id="SM00849"/>
    </source>
</evidence>
<feature type="chain" id="PRO_5046472414" evidence="5">
    <location>
        <begin position="30"/>
        <end position="323"/>
    </location>
</feature>
<dbReference type="PROSITE" id="PS51318">
    <property type="entry name" value="TAT"/>
    <property type="match status" value="1"/>
</dbReference>
<dbReference type="InterPro" id="IPR051013">
    <property type="entry name" value="MBL_superfamily_lactonases"/>
</dbReference>
<dbReference type="Pfam" id="PF00753">
    <property type="entry name" value="Lactamase_B"/>
    <property type="match status" value="1"/>
</dbReference>
<dbReference type="RefSeq" id="WP_320230096.1">
    <property type="nucleotide sequence ID" value="NZ_JAVIJB010000067.1"/>
</dbReference>
<comment type="caution">
    <text evidence="7">The sequence shown here is derived from an EMBL/GenBank/DDBJ whole genome shotgun (WGS) entry which is preliminary data.</text>
</comment>
<dbReference type="EMBL" id="JAVIJC010000061">
    <property type="protein sequence ID" value="MDX8496407.1"/>
    <property type="molecule type" value="Genomic_DNA"/>
</dbReference>
<dbReference type="SMART" id="SM00849">
    <property type="entry name" value="Lactamase_B"/>
    <property type="match status" value="1"/>
</dbReference>
<dbReference type="PANTHER" id="PTHR42978">
    <property type="entry name" value="QUORUM-QUENCHING LACTONASE YTNP-RELATED-RELATED"/>
    <property type="match status" value="1"/>
</dbReference>
<dbReference type="Gene3D" id="3.60.15.10">
    <property type="entry name" value="Ribonuclease Z/Hydroxyacylglutathione hydrolase-like"/>
    <property type="match status" value="1"/>
</dbReference>
<keyword evidence="3" id="KW-0378">Hydrolase</keyword>
<keyword evidence="2" id="KW-0479">Metal-binding</keyword>
<accession>A0ABU4ZAX2</accession>
<evidence type="ECO:0000256" key="5">
    <source>
        <dbReference type="SAM" id="SignalP"/>
    </source>
</evidence>
<dbReference type="Proteomes" id="UP001271249">
    <property type="component" value="Unassembled WGS sequence"/>
</dbReference>
<dbReference type="InterPro" id="IPR001279">
    <property type="entry name" value="Metallo-B-lactamas"/>
</dbReference>
<dbReference type="InterPro" id="IPR036866">
    <property type="entry name" value="RibonucZ/Hydroxyglut_hydro"/>
</dbReference>
<dbReference type="CDD" id="cd07720">
    <property type="entry name" value="OPHC2-like_MBL-fold"/>
    <property type="match status" value="1"/>
</dbReference>
<name>A0ABU4ZAX2_9HYPH</name>
<organism evidence="7 8">
    <name type="scientific">Mesorhizobium captivum</name>
    <dbReference type="NCBI Taxonomy" id="3072319"/>
    <lineage>
        <taxon>Bacteria</taxon>
        <taxon>Pseudomonadati</taxon>
        <taxon>Pseudomonadota</taxon>
        <taxon>Alphaproteobacteria</taxon>
        <taxon>Hyphomicrobiales</taxon>
        <taxon>Phyllobacteriaceae</taxon>
        <taxon>Mesorhizobium</taxon>
    </lineage>
</organism>
<evidence type="ECO:0000256" key="3">
    <source>
        <dbReference type="ARBA" id="ARBA00022801"/>
    </source>
</evidence>
<protein>
    <submittedName>
        <fullName evidence="7">MBL fold metallo-hydrolase</fullName>
    </submittedName>
</protein>
<keyword evidence="5" id="KW-0732">Signal</keyword>
<evidence type="ECO:0000313" key="8">
    <source>
        <dbReference type="Proteomes" id="UP001271249"/>
    </source>
</evidence>
<feature type="domain" description="Metallo-beta-lactamase" evidence="6">
    <location>
        <begin position="90"/>
        <end position="294"/>
    </location>
</feature>
<sequence>MSISRRNLFALSAGLASVAVLPGSPGALSAVPPAATPVPGVIRRKVGKIEVTALLDGYMEMPATLFKAPEEEAARLAREQFQPPSPRSSPVNAYLINLGDRLVLIDTGAADLFGPTLGKLSQALAAVGVKPEQIDAVLLTHMHPDHVGGAIDPHGKAVYSNAELIVSEADFRYWHDEGALSQAPAAFKPFFSGARAVAKAYQKRLTQFSDETEVFGELRTVPLPGHTPGHTGVMVRSGDDALFIWADIVHHAAFQFAHPEWGPAFDVDGNQAAASRKRAFDQAAYDRILLAGMHMPFPGFGHIASENGSYRFVAAEWPYALQL</sequence>
<gene>
    <name evidence="7" type="ORF">RFN29_33335</name>
</gene>